<keyword evidence="2" id="KW-1185">Reference proteome</keyword>
<protein>
    <submittedName>
        <fullName evidence="1">Uncharacterized protein</fullName>
    </submittedName>
</protein>
<dbReference type="RefSeq" id="WP_258568536.1">
    <property type="nucleotide sequence ID" value="NZ_CP092900.1"/>
</dbReference>
<gene>
    <name evidence="1" type="ORF">MMH89_01070</name>
</gene>
<organism evidence="1 2">
    <name type="scientific">Candidatus Comchoanobacter bicostacola</name>
    <dbReference type="NCBI Taxonomy" id="2919598"/>
    <lineage>
        <taxon>Bacteria</taxon>
        <taxon>Pseudomonadati</taxon>
        <taxon>Pseudomonadota</taxon>
        <taxon>Gammaproteobacteria</taxon>
        <taxon>Candidatus Comchoanobacterales</taxon>
        <taxon>Candidatus Comchoanobacteraceae</taxon>
        <taxon>Candidatus Comchoanobacter</taxon>
    </lineage>
</organism>
<dbReference type="Proteomes" id="UP001055955">
    <property type="component" value="Chromosome"/>
</dbReference>
<evidence type="ECO:0000313" key="2">
    <source>
        <dbReference type="Proteomes" id="UP001055955"/>
    </source>
</evidence>
<proteinExistence type="predicted"/>
<evidence type="ECO:0000313" key="1">
    <source>
        <dbReference type="EMBL" id="UTC24747.1"/>
    </source>
</evidence>
<reference evidence="1 2" key="1">
    <citation type="journal article" date="2022" name="Nat. Microbiol.">
        <title>The microbiome of a bacterivorous marine choanoflagellate contains a resource-demanding obligate bacterial associate.</title>
        <authorList>
            <person name="Needham D.M."/>
            <person name="Poirier C."/>
            <person name="Bachy C."/>
            <person name="George E.E."/>
            <person name="Wilken S."/>
            <person name="Yung C.C.M."/>
            <person name="Limardo A.J."/>
            <person name="Morando M."/>
            <person name="Sudek L."/>
            <person name="Malmstrom R.R."/>
            <person name="Keeling P.J."/>
            <person name="Santoro A.E."/>
            <person name="Worden A.Z."/>
        </authorList>
    </citation>
    <scope>NUCLEOTIDE SEQUENCE [LARGE SCALE GENOMIC DNA]</scope>
    <source>
        <strain evidence="1 2">Comchoano-1</strain>
    </source>
</reference>
<dbReference type="EMBL" id="CP092900">
    <property type="protein sequence ID" value="UTC24747.1"/>
    <property type="molecule type" value="Genomic_DNA"/>
</dbReference>
<accession>A0ABY5DM37</accession>
<name>A0ABY5DM37_9GAMM</name>
<sequence length="437" mass="47935">MKLTQTQIKVFYLSLCFCAQSTQANINYRGKVAINKINMNLETQVKGLGDGYNTLLDQVKGASGAEDQGLEDLGPFEKTQKMALKKAPGVVYVDPEDNFKIKSQSTALEVTEADAIPGTDIYLIFAHEIDANSITNNGSIFEPVIGEMLSMVLFSTDPSENMETKLTINHSLNRGLQEVTNLSDGSSGDYNAIPNNATWYDNFIDVNENRIHLKTSQGILGAAADELAQRSKTITLNEKARDDNYYIISMNSPSDNNFKNISKGIDLGTAEGFIEANSLDYYAVSLGGGIDVGVTPFSQLSLDFTLDAPIQKVEQDAIYYEIDPEIALQADVGIKIGDPKNNLGIHSGKRLTRFSSEYRAISDTEAAVELVSTKNKKMEHILQAYISVSANIELMPYVQGHVNFQINEKQESIMIDGNTTPLSMTSQHVSFGITGIY</sequence>